<reference evidence="3 4" key="1">
    <citation type="journal article" date="2020" name="Nat. Food">
        <title>A phased Vanilla planifolia genome enables genetic improvement of flavour and production.</title>
        <authorList>
            <person name="Hasing T."/>
            <person name="Tang H."/>
            <person name="Brym M."/>
            <person name="Khazi F."/>
            <person name="Huang T."/>
            <person name="Chambers A.H."/>
        </authorList>
    </citation>
    <scope>NUCLEOTIDE SEQUENCE [LARGE SCALE GENOMIC DNA]</scope>
    <source>
        <tissue evidence="2">Leaf</tissue>
    </source>
</reference>
<dbReference type="Proteomes" id="UP000636800">
    <property type="component" value="Unassembled WGS sequence"/>
</dbReference>
<dbReference type="EMBL" id="JADCNL010000412">
    <property type="protein sequence ID" value="KAG0447885.1"/>
    <property type="molecule type" value="Genomic_DNA"/>
</dbReference>
<gene>
    <name evidence="2" type="ORF">HPP92_028110</name>
    <name evidence="1" type="ORF">HPP92_028130</name>
</gene>
<dbReference type="OrthoDB" id="606645at2759"/>
<accession>A0A835P8M7</accession>
<dbReference type="InterPro" id="IPR039291">
    <property type="entry name" value="At5g17165-like"/>
</dbReference>
<protein>
    <submittedName>
        <fullName evidence="2">Uncharacterized protein</fullName>
    </submittedName>
</protein>
<proteinExistence type="predicted"/>
<organism evidence="2 3">
    <name type="scientific">Vanilla planifolia</name>
    <name type="common">Vanilla</name>
    <dbReference type="NCBI Taxonomy" id="51239"/>
    <lineage>
        <taxon>Eukaryota</taxon>
        <taxon>Viridiplantae</taxon>
        <taxon>Streptophyta</taxon>
        <taxon>Embryophyta</taxon>
        <taxon>Tracheophyta</taxon>
        <taxon>Spermatophyta</taxon>
        <taxon>Magnoliopsida</taxon>
        <taxon>Liliopsida</taxon>
        <taxon>Asparagales</taxon>
        <taxon>Orchidaceae</taxon>
        <taxon>Vanilloideae</taxon>
        <taxon>Vanilleae</taxon>
        <taxon>Vanilla</taxon>
    </lineage>
</organism>
<keyword evidence="3" id="KW-1185">Reference proteome</keyword>
<evidence type="ECO:0000313" key="2">
    <source>
        <dbReference type="EMBL" id="KAG0447885.1"/>
    </source>
</evidence>
<evidence type="ECO:0000313" key="1">
    <source>
        <dbReference type="EMBL" id="KAG0447813.1"/>
    </source>
</evidence>
<evidence type="ECO:0000313" key="3">
    <source>
        <dbReference type="Proteomes" id="UP000636800"/>
    </source>
</evidence>
<dbReference type="Proteomes" id="UP000639772">
    <property type="component" value="Unassembled WGS sequence"/>
</dbReference>
<comment type="caution">
    <text evidence="2">The sequence shown here is derived from an EMBL/GenBank/DDBJ whole genome shotgun (WGS) entry which is preliminary data.</text>
</comment>
<sequence>MFRSWVSFTKCFRVNFTSRKPISDRRLPYLSMFQAGVLLDSHYQKRSRSRFAPPLMPDYMVDASSVKYWGPPTTGVFGPADLLEILRWLRKGIRHS</sequence>
<dbReference type="Pfam" id="PF22272">
    <property type="entry name" value="LEA_3b"/>
    <property type="match status" value="1"/>
</dbReference>
<dbReference type="EMBL" id="JADCNM010000413">
    <property type="protein sequence ID" value="KAG0447813.1"/>
    <property type="molecule type" value="Genomic_DNA"/>
</dbReference>
<dbReference type="AlphaFoldDB" id="A0A835P8M7"/>
<evidence type="ECO:0000313" key="4">
    <source>
        <dbReference type="Proteomes" id="UP000639772"/>
    </source>
</evidence>
<name>A0A835P8M7_VANPL</name>